<accession>A0A419SJR5</accession>
<name>A0A419SJR5_9BACL</name>
<dbReference type="InterPro" id="IPR014721">
    <property type="entry name" value="Ribsml_uS5_D2-typ_fold_subgr"/>
</dbReference>
<dbReference type="InterPro" id="IPR004482">
    <property type="entry name" value="Mg_chelat-rel"/>
</dbReference>
<evidence type="ECO:0000259" key="2">
    <source>
        <dbReference type="SMART" id="SM00382"/>
    </source>
</evidence>
<dbReference type="InterPro" id="IPR020568">
    <property type="entry name" value="Ribosomal_Su5_D2-typ_SF"/>
</dbReference>
<organism evidence="3 4">
    <name type="scientific">Ammoniphilus oxalaticus</name>
    <dbReference type="NCBI Taxonomy" id="66863"/>
    <lineage>
        <taxon>Bacteria</taxon>
        <taxon>Bacillati</taxon>
        <taxon>Bacillota</taxon>
        <taxon>Bacilli</taxon>
        <taxon>Bacillales</taxon>
        <taxon>Paenibacillaceae</taxon>
        <taxon>Aneurinibacillus group</taxon>
        <taxon>Ammoniphilus</taxon>
    </lineage>
</organism>
<dbReference type="Pfam" id="PF01078">
    <property type="entry name" value="Mg_chelatase"/>
    <property type="match status" value="1"/>
</dbReference>
<dbReference type="SUPFAM" id="SSF54211">
    <property type="entry name" value="Ribosomal protein S5 domain 2-like"/>
    <property type="match status" value="1"/>
</dbReference>
<comment type="caution">
    <text evidence="3">The sequence shown here is derived from an EMBL/GenBank/DDBJ whole genome shotgun (WGS) entry which is preliminary data.</text>
</comment>
<dbReference type="InterPro" id="IPR027417">
    <property type="entry name" value="P-loop_NTPase"/>
</dbReference>
<dbReference type="Gene3D" id="3.30.230.10">
    <property type="match status" value="1"/>
</dbReference>
<proteinExistence type="inferred from homology"/>
<dbReference type="SMART" id="SM00382">
    <property type="entry name" value="AAA"/>
    <property type="match status" value="1"/>
</dbReference>
<dbReference type="InterPro" id="IPR003593">
    <property type="entry name" value="AAA+_ATPase"/>
</dbReference>
<evidence type="ECO:0000313" key="3">
    <source>
        <dbReference type="EMBL" id="RKD24186.1"/>
    </source>
</evidence>
<sequence length="503" mass="56108">MFFQTYSAGVSGIEGFMVEVQADLSKGLPQYSLVGLPDSAVRESKERVRAAIKNSGFSFPLGRITINLAPANLRKQGPSFDLAVAVSILIVSGQWPNTLLKKTMLIGELSLDGQLKPTQGVLPMALSAKEQGFKRVVVPPENAFEASLSGLAVYPLSHLKKFPLVFRHKSFQTSHSFQPIDYPYLFEHITGHYQAKRSLEVAAAGAHNALLIGPPGTGKTMLATALPSILPPLSDDEWINVIKIYSAAGKEINYDTPARPFRAPHHFITPAGMIGGGQYIRPGELTLAHHGVLFLDEFCEFSRRTLDLLRQPLEERRIELHRHRSNITLPASFILIASMNPCPCGYFGFEDELHPCHCTPAMVARYQRKISGPLLDRFDIQLEVARLEPKEFLDTTPQITESSQTIQQRVVEAAQRQEARFKDLPIRRNADMSPLELKQFCPLTPDAQKLLHAVYQQFHLSHRSHHRILKLARTIADLAAREQISAADIAEAVQFKTLEKKFS</sequence>
<dbReference type="Pfam" id="PF13541">
    <property type="entry name" value="ChlI"/>
    <property type="match status" value="1"/>
</dbReference>
<dbReference type="Proteomes" id="UP000284219">
    <property type="component" value="Unassembled WGS sequence"/>
</dbReference>
<dbReference type="PANTHER" id="PTHR32039">
    <property type="entry name" value="MAGNESIUM-CHELATASE SUBUNIT CHLI"/>
    <property type="match status" value="1"/>
</dbReference>
<evidence type="ECO:0000256" key="1">
    <source>
        <dbReference type="ARBA" id="ARBA00006354"/>
    </source>
</evidence>
<dbReference type="Pfam" id="PF13335">
    <property type="entry name" value="Mg_chelatase_C"/>
    <property type="match status" value="1"/>
</dbReference>
<dbReference type="PANTHER" id="PTHR32039:SF7">
    <property type="entry name" value="COMPETENCE PROTEIN COMM"/>
    <property type="match status" value="1"/>
</dbReference>
<feature type="domain" description="AAA+ ATPase" evidence="2">
    <location>
        <begin position="205"/>
        <end position="388"/>
    </location>
</feature>
<dbReference type="GO" id="GO:0005524">
    <property type="term" value="F:ATP binding"/>
    <property type="evidence" value="ECO:0007669"/>
    <property type="project" value="InterPro"/>
</dbReference>
<dbReference type="InterPro" id="IPR045006">
    <property type="entry name" value="CHLI-like"/>
</dbReference>
<dbReference type="NCBIfam" id="TIGR00368">
    <property type="entry name" value="YifB family Mg chelatase-like AAA ATPase"/>
    <property type="match status" value="1"/>
</dbReference>
<dbReference type="InterPro" id="IPR025158">
    <property type="entry name" value="Mg_chelat-rel_C"/>
</dbReference>
<gene>
    <name evidence="3" type="ORF">BEP19_07205</name>
</gene>
<protein>
    <recommendedName>
        <fullName evidence="2">AAA+ ATPase domain-containing protein</fullName>
    </recommendedName>
</protein>
<evidence type="ECO:0000313" key="4">
    <source>
        <dbReference type="Proteomes" id="UP000284219"/>
    </source>
</evidence>
<dbReference type="RefSeq" id="WP_211329330.1">
    <property type="nucleotide sequence ID" value="NZ_MCHY01000008.1"/>
</dbReference>
<dbReference type="EMBL" id="MCHY01000008">
    <property type="protein sequence ID" value="RKD24186.1"/>
    <property type="molecule type" value="Genomic_DNA"/>
</dbReference>
<dbReference type="Gene3D" id="3.40.50.300">
    <property type="entry name" value="P-loop containing nucleotide triphosphate hydrolases"/>
    <property type="match status" value="1"/>
</dbReference>
<reference evidence="3 4" key="1">
    <citation type="submission" date="2016-08" db="EMBL/GenBank/DDBJ databases">
        <title>Novel Firmicute Genomes.</title>
        <authorList>
            <person name="Poppleton D.I."/>
            <person name="Gribaldo S."/>
        </authorList>
    </citation>
    <scope>NUCLEOTIDE SEQUENCE [LARGE SCALE GENOMIC DNA]</scope>
    <source>
        <strain evidence="3 4">RAOx-1</strain>
    </source>
</reference>
<keyword evidence="4" id="KW-1185">Reference proteome</keyword>
<comment type="similarity">
    <text evidence="1">Belongs to the Mg-chelatase subunits D/I family. ComM subfamily.</text>
</comment>
<dbReference type="InterPro" id="IPR000523">
    <property type="entry name" value="Mg_chelatse_chII-like_cat_dom"/>
</dbReference>
<dbReference type="AlphaFoldDB" id="A0A419SJR5"/>
<dbReference type="SUPFAM" id="SSF52540">
    <property type="entry name" value="P-loop containing nucleoside triphosphate hydrolases"/>
    <property type="match status" value="1"/>
</dbReference>